<dbReference type="OrthoDB" id="887321at2"/>
<keyword evidence="3" id="KW-1185">Reference proteome</keyword>
<name>A0A1G1TH61_9BACT</name>
<comment type="caution">
    <text evidence="2">The sequence shown here is derived from an EMBL/GenBank/DDBJ whole genome shotgun (WGS) entry which is preliminary data.</text>
</comment>
<feature type="signal peptide" evidence="1">
    <location>
        <begin position="1"/>
        <end position="21"/>
    </location>
</feature>
<dbReference type="EMBL" id="MDZA01000192">
    <property type="protein sequence ID" value="OGX90143.1"/>
    <property type="molecule type" value="Genomic_DNA"/>
</dbReference>
<sequence>MFRFVYLLALATTVLAGCSSAQSPGAAKATYLQIFYEGPGWLAGRRVLAYSPAFRGKTGEMVQETDSTRRLAPNALLSLSFENHSPTTTTLIESTSQAAVALRRAEVAGVNQSFRMLEKRADLARATLGRALDETAADGWEVVQMTAIGNQGALVYLLRRP</sequence>
<dbReference type="RefSeq" id="WP_070743771.1">
    <property type="nucleotide sequence ID" value="NZ_MDZA01000192.1"/>
</dbReference>
<accession>A0A1G1TH61</accession>
<protein>
    <recommendedName>
        <fullName evidence="4">DUF4136 domain-containing protein</fullName>
    </recommendedName>
</protein>
<keyword evidence="1" id="KW-0732">Signal</keyword>
<dbReference type="PROSITE" id="PS51257">
    <property type="entry name" value="PROKAR_LIPOPROTEIN"/>
    <property type="match status" value="1"/>
</dbReference>
<evidence type="ECO:0000313" key="2">
    <source>
        <dbReference type="EMBL" id="OGX90143.1"/>
    </source>
</evidence>
<dbReference type="AlphaFoldDB" id="A0A1G1TH61"/>
<evidence type="ECO:0008006" key="4">
    <source>
        <dbReference type="Google" id="ProtNLM"/>
    </source>
</evidence>
<dbReference type="Proteomes" id="UP000177506">
    <property type="component" value="Unassembled WGS sequence"/>
</dbReference>
<proteinExistence type="predicted"/>
<evidence type="ECO:0000313" key="3">
    <source>
        <dbReference type="Proteomes" id="UP000177506"/>
    </source>
</evidence>
<feature type="chain" id="PRO_5009579542" description="DUF4136 domain-containing protein" evidence="1">
    <location>
        <begin position="22"/>
        <end position="161"/>
    </location>
</feature>
<reference evidence="2 3" key="1">
    <citation type="submission" date="2016-08" db="EMBL/GenBank/DDBJ databases">
        <title>Hymenobacter coccineus sp. nov., Hymenobacter lapidarius sp. nov. and Hymenobacter glacialis sp. nov., isolated from Antarctic soil.</title>
        <authorList>
            <person name="Sedlacek I."/>
            <person name="Kralova S."/>
            <person name="Kyrova K."/>
            <person name="Maslanova I."/>
            <person name="Stankova E."/>
            <person name="Vrbovska V."/>
            <person name="Nemec M."/>
            <person name="Bartak M."/>
            <person name="Svec P."/>
            <person name="Busse H.-J."/>
            <person name="Pantucek R."/>
        </authorList>
    </citation>
    <scope>NUCLEOTIDE SEQUENCE [LARGE SCALE GENOMIC DNA]</scope>
    <source>
        <strain evidence="2 3">CCM 8649</strain>
    </source>
</reference>
<organism evidence="2 3">
    <name type="scientific">Hymenobacter coccineus</name>
    <dbReference type="NCBI Taxonomy" id="1908235"/>
    <lineage>
        <taxon>Bacteria</taxon>
        <taxon>Pseudomonadati</taxon>
        <taxon>Bacteroidota</taxon>
        <taxon>Cytophagia</taxon>
        <taxon>Cytophagales</taxon>
        <taxon>Hymenobacteraceae</taxon>
        <taxon>Hymenobacter</taxon>
    </lineage>
</organism>
<evidence type="ECO:0000256" key="1">
    <source>
        <dbReference type="SAM" id="SignalP"/>
    </source>
</evidence>
<gene>
    <name evidence="2" type="ORF">BEN49_23750</name>
</gene>